<keyword evidence="2" id="KW-1185">Reference proteome</keyword>
<reference evidence="1 2" key="1">
    <citation type="submission" date="2021-03" db="EMBL/GenBank/DDBJ databases">
        <title>Genomic Encyclopedia of Type Strains, Phase IV (KMG-IV): sequencing the most valuable type-strain genomes for metagenomic binning, comparative biology and taxonomic classification.</title>
        <authorList>
            <person name="Goeker M."/>
        </authorList>
    </citation>
    <scope>NUCLEOTIDE SEQUENCE [LARGE SCALE GENOMIC DNA]</scope>
    <source>
        <strain evidence="1 2">DSM 26427</strain>
    </source>
</reference>
<protein>
    <recommendedName>
        <fullName evidence="3">Phage protein</fullName>
    </recommendedName>
</protein>
<evidence type="ECO:0008006" key="3">
    <source>
        <dbReference type="Google" id="ProtNLM"/>
    </source>
</evidence>
<evidence type="ECO:0000313" key="2">
    <source>
        <dbReference type="Proteomes" id="UP000823786"/>
    </source>
</evidence>
<evidence type="ECO:0000313" key="1">
    <source>
        <dbReference type="EMBL" id="MBP1857583.1"/>
    </source>
</evidence>
<organism evidence="1 2">
    <name type="scientific">Rhizobium herbae</name>
    <dbReference type="NCBI Taxonomy" id="508661"/>
    <lineage>
        <taxon>Bacteria</taxon>
        <taxon>Pseudomonadati</taxon>
        <taxon>Pseudomonadota</taxon>
        <taxon>Alphaproteobacteria</taxon>
        <taxon>Hyphomicrobiales</taxon>
        <taxon>Rhizobiaceae</taxon>
        <taxon>Rhizobium/Agrobacterium group</taxon>
        <taxon>Rhizobium</taxon>
    </lineage>
</organism>
<proteinExistence type="predicted"/>
<comment type="caution">
    <text evidence="1">The sequence shown here is derived from an EMBL/GenBank/DDBJ whole genome shotgun (WGS) entry which is preliminary data.</text>
</comment>
<dbReference type="RefSeq" id="WP_209848633.1">
    <property type="nucleotide sequence ID" value="NZ_JAGGJV010000001.1"/>
</dbReference>
<dbReference type="Proteomes" id="UP000823786">
    <property type="component" value="Unassembled WGS sequence"/>
</dbReference>
<sequence length="145" mass="15930">MSDNKQMTPQALVKRLAALSRHDRVLDEEIGKLIGYTKRFKVDIDPATGEQRHTVVWDAPNGGEVRMPHFTRLIDDAHLLAETLFPDSIGGASWDDAGGAARIDDGRYVTAANPAIAICIAVLEQMDDIAIDDDDDDDIVEDMPD</sequence>
<name>A0ABS4EI11_9HYPH</name>
<dbReference type="EMBL" id="JAGGJV010000001">
    <property type="protein sequence ID" value="MBP1857583.1"/>
    <property type="molecule type" value="Genomic_DNA"/>
</dbReference>
<gene>
    <name evidence="1" type="ORF">J2Z75_001063</name>
</gene>
<accession>A0ABS4EI11</accession>